<dbReference type="PANTHER" id="PTHR43178:SF5">
    <property type="entry name" value="LIPOAMIDE ACYLTRANSFERASE COMPONENT OF BRANCHED-CHAIN ALPHA-KETO ACID DEHYDROGENASE COMPLEX, MITOCHONDRIAL"/>
    <property type="match status" value="1"/>
</dbReference>
<evidence type="ECO:0000313" key="11">
    <source>
        <dbReference type="Proteomes" id="UP000000844"/>
    </source>
</evidence>
<dbReference type="Gene3D" id="4.10.320.10">
    <property type="entry name" value="E3-binding domain"/>
    <property type="match status" value="2"/>
</dbReference>
<dbReference type="CDD" id="cd06849">
    <property type="entry name" value="lipoyl_domain"/>
    <property type="match status" value="1"/>
</dbReference>
<dbReference type="STRING" id="446470.Snas_3468"/>
<dbReference type="InterPro" id="IPR050743">
    <property type="entry name" value="2-oxoacid_DH_E2_comp"/>
</dbReference>
<accession>D3PVL8</accession>
<dbReference type="GO" id="GO:0031405">
    <property type="term" value="F:lipoic acid binding"/>
    <property type="evidence" value="ECO:0007669"/>
    <property type="project" value="TreeGrafter"/>
</dbReference>
<dbReference type="EC" id="2.3.1.-" evidence="6"/>
<evidence type="ECO:0000256" key="7">
    <source>
        <dbReference type="SAM" id="MobiDB-lite"/>
    </source>
</evidence>
<keyword evidence="5 6" id="KW-0012">Acyltransferase</keyword>
<proteinExistence type="inferred from homology"/>
<dbReference type="AlphaFoldDB" id="D3PVL8"/>
<feature type="domain" description="Peripheral subunit-binding (PSBD)" evidence="9">
    <location>
        <begin position="102"/>
        <end position="139"/>
    </location>
</feature>
<dbReference type="InterPro" id="IPR023213">
    <property type="entry name" value="CAT-like_dom_sf"/>
</dbReference>
<dbReference type="InterPro" id="IPR004167">
    <property type="entry name" value="PSBD"/>
</dbReference>
<keyword evidence="3 6" id="KW-0808">Transferase</keyword>
<dbReference type="PROSITE" id="PS51826">
    <property type="entry name" value="PSBD"/>
    <property type="match status" value="1"/>
</dbReference>
<reference evidence="10 11" key="1">
    <citation type="journal article" date="2009" name="Stand. Genomic Sci.">
        <title>Complete genome sequence of Stackebrandtia nassauensis type strain (LLR-40K-21).</title>
        <authorList>
            <person name="Munk C."/>
            <person name="Lapidus A."/>
            <person name="Copeland A."/>
            <person name="Jando M."/>
            <person name="Mayilraj S."/>
            <person name="Glavina Del Rio T."/>
            <person name="Nolan M."/>
            <person name="Chen F."/>
            <person name="Lucas S."/>
            <person name="Tice H."/>
            <person name="Cheng J.F."/>
            <person name="Han C."/>
            <person name="Detter J.C."/>
            <person name="Bruce D."/>
            <person name="Goodwin L."/>
            <person name="Chain P."/>
            <person name="Pitluck S."/>
            <person name="Goker M."/>
            <person name="Ovchinikova G."/>
            <person name="Pati A."/>
            <person name="Ivanova N."/>
            <person name="Mavromatis K."/>
            <person name="Chen A."/>
            <person name="Palaniappan K."/>
            <person name="Land M."/>
            <person name="Hauser L."/>
            <person name="Chang Y.J."/>
            <person name="Jeffries C.D."/>
            <person name="Bristow J."/>
            <person name="Eisen J.A."/>
            <person name="Markowitz V."/>
            <person name="Hugenholtz P."/>
            <person name="Kyrpides N.C."/>
            <person name="Klenk H.P."/>
        </authorList>
    </citation>
    <scope>NUCLEOTIDE SEQUENCE [LARGE SCALE GENOMIC DNA]</scope>
    <source>
        <strain evidence="11">DSM 44728 / CIP 108903 / NRRL B-16338 / NBRC 102104 / LLR-40K-21</strain>
    </source>
</reference>
<dbReference type="Pfam" id="PF02817">
    <property type="entry name" value="E3_binding"/>
    <property type="match status" value="2"/>
</dbReference>
<dbReference type="Pfam" id="PF00364">
    <property type="entry name" value="Biotin_lipoyl"/>
    <property type="match status" value="1"/>
</dbReference>
<evidence type="ECO:0000259" key="9">
    <source>
        <dbReference type="PROSITE" id="PS51826"/>
    </source>
</evidence>
<feature type="domain" description="Lipoyl-binding" evidence="8">
    <location>
        <begin position="1"/>
        <end position="71"/>
    </location>
</feature>
<dbReference type="InterPro" id="IPR036625">
    <property type="entry name" value="E3-bd_dom_sf"/>
</dbReference>
<dbReference type="GO" id="GO:0016407">
    <property type="term" value="F:acetyltransferase activity"/>
    <property type="evidence" value="ECO:0007669"/>
    <property type="project" value="TreeGrafter"/>
</dbReference>
<feature type="region of interest" description="Disordered" evidence="7">
    <location>
        <begin position="72"/>
        <end position="102"/>
    </location>
</feature>
<evidence type="ECO:0000256" key="6">
    <source>
        <dbReference type="RuleBase" id="RU003423"/>
    </source>
</evidence>
<comment type="similarity">
    <text evidence="2 6">Belongs to the 2-oxoacid dehydrogenase family.</text>
</comment>
<dbReference type="PROSITE" id="PS00189">
    <property type="entry name" value="LIPOYL"/>
    <property type="match status" value="1"/>
</dbReference>
<dbReference type="SUPFAM" id="SSF52777">
    <property type="entry name" value="CoA-dependent acyltransferases"/>
    <property type="match status" value="1"/>
</dbReference>
<dbReference type="Gene3D" id="2.40.50.100">
    <property type="match status" value="1"/>
</dbReference>
<comment type="cofactor">
    <cofactor evidence="1 6">
        <name>(R)-lipoate</name>
        <dbReference type="ChEBI" id="CHEBI:83088"/>
    </cofactor>
</comment>
<dbReference type="HOGENOM" id="CLU_016733_10_2_11"/>
<dbReference type="KEGG" id="sna:Snas_3468"/>
<dbReference type="eggNOG" id="COG0508">
    <property type="taxonomic scope" value="Bacteria"/>
</dbReference>
<dbReference type="Pfam" id="PF00198">
    <property type="entry name" value="2-oxoacid_dh"/>
    <property type="match status" value="1"/>
</dbReference>
<evidence type="ECO:0000259" key="8">
    <source>
        <dbReference type="PROSITE" id="PS50968"/>
    </source>
</evidence>
<dbReference type="Proteomes" id="UP000000844">
    <property type="component" value="Chromosome"/>
</dbReference>
<dbReference type="InterPro" id="IPR003016">
    <property type="entry name" value="2-oxoA_DH_lipoyl-BS"/>
</dbReference>
<dbReference type="InterPro" id="IPR011053">
    <property type="entry name" value="Single_hybrid_motif"/>
</dbReference>
<dbReference type="InterPro" id="IPR001078">
    <property type="entry name" value="2-oxoacid_DH_actylTfrase"/>
</dbReference>
<keyword evidence="11" id="KW-1185">Reference proteome</keyword>
<dbReference type="Gene3D" id="3.30.559.10">
    <property type="entry name" value="Chloramphenicol acetyltransferase-like domain"/>
    <property type="match status" value="1"/>
</dbReference>
<sequence>MPSLGADMDAGTLTEWLVAPGDHVSKGDIVAVVETAKADMEVECFDAGVIGELLVHPGARVPVGTVLATIVTDDGGSPGEPAAAPAIEPAPPRADAPPEPPRVSPLVRHLARENHVDLAKVPATGPDGTVTRADLDRVLHRRRISPLARRLATELKVDLARIDADGPIHARHVREAATHRHPAERSTSAAREATARLMARSKREIPHYYLAATIDLGPAVDWLTDLNRRLPVSQRVLPAALLLVATARAAATVKDLNGHWIDDRFQAADRIRLGLAVSVRGGGLVVPGIDDAAALSVPEMMDRVRDLATRARTGQLRAGELADPSITVSNLGDTGVDSVLGVIYPPQVALVGFGAITERPWAVNGLLGVRPVVTASLSADHRVTDGAVGARFLNHIDRLLREPEEL</sequence>
<dbReference type="InterPro" id="IPR000089">
    <property type="entry name" value="Biotin_lipoyl"/>
</dbReference>
<dbReference type="PANTHER" id="PTHR43178">
    <property type="entry name" value="DIHYDROLIPOAMIDE ACETYLTRANSFERASE COMPONENT OF PYRUVATE DEHYDROGENASE COMPLEX"/>
    <property type="match status" value="1"/>
</dbReference>
<evidence type="ECO:0000256" key="5">
    <source>
        <dbReference type="ARBA" id="ARBA00023315"/>
    </source>
</evidence>
<evidence type="ECO:0000313" key="10">
    <source>
        <dbReference type="EMBL" id="ADD43132.1"/>
    </source>
</evidence>
<organism evidence="10 11">
    <name type="scientific">Stackebrandtia nassauensis (strain DSM 44728 / CIP 108903 / NRRL B-16338 / NBRC 102104 / LLR-40K-21)</name>
    <dbReference type="NCBI Taxonomy" id="446470"/>
    <lineage>
        <taxon>Bacteria</taxon>
        <taxon>Bacillati</taxon>
        <taxon>Actinomycetota</taxon>
        <taxon>Actinomycetes</taxon>
        <taxon>Glycomycetales</taxon>
        <taxon>Glycomycetaceae</taxon>
        <taxon>Stackebrandtia</taxon>
    </lineage>
</organism>
<gene>
    <name evidence="10" type="ordered locus">Snas_3468</name>
</gene>
<dbReference type="SUPFAM" id="SSF51230">
    <property type="entry name" value="Single hybrid motif"/>
    <property type="match status" value="1"/>
</dbReference>
<evidence type="ECO:0000256" key="2">
    <source>
        <dbReference type="ARBA" id="ARBA00007317"/>
    </source>
</evidence>
<protein>
    <recommendedName>
        <fullName evidence="6">Dihydrolipoamide acetyltransferase component of pyruvate dehydrogenase complex</fullName>
        <ecNumber evidence="6">2.3.1.-</ecNumber>
    </recommendedName>
</protein>
<dbReference type="EMBL" id="CP001778">
    <property type="protein sequence ID" value="ADD43132.1"/>
    <property type="molecule type" value="Genomic_DNA"/>
</dbReference>
<dbReference type="GO" id="GO:0005737">
    <property type="term" value="C:cytoplasm"/>
    <property type="evidence" value="ECO:0007669"/>
    <property type="project" value="TreeGrafter"/>
</dbReference>
<evidence type="ECO:0000256" key="3">
    <source>
        <dbReference type="ARBA" id="ARBA00022679"/>
    </source>
</evidence>
<evidence type="ECO:0000256" key="1">
    <source>
        <dbReference type="ARBA" id="ARBA00001938"/>
    </source>
</evidence>
<feature type="compositionally biased region" description="Pro residues" evidence="7">
    <location>
        <begin position="88"/>
        <end position="102"/>
    </location>
</feature>
<dbReference type="SUPFAM" id="SSF47005">
    <property type="entry name" value="Peripheral subunit-binding domain of 2-oxo acid dehydrogenase complex"/>
    <property type="match status" value="1"/>
</dbReference>
<keyword evidence="4 6" id="KW-0450">Lipoyl</keyword>
<name>D3PVL8_STANL</name>
<evidence type="ECO:0000256" key="4">
    <source>
        <dbReference type="ARBA" id="ARBA00022823"/>
    </source>
</evidence>
<dbReference type="PROSITE" id="PS50968">
    <property type="entry name" value="BIOTINYL_LIPOYL"/>
    <property type="match status" value="1"/>
</dbReference>